<dbReference type="PANTHER" id="PTHR32285">
    <property type="entry name" value="PROTEIN TRICHOME BIREFRINGENCE-LIKE 9-RELATED"/>
    <property type="match status" value="1"/>
</dbReference>
<feature type="signal peptide" evidence="2">
    <location>
        <begin position="1"/>
        <end position="18"/>
    </location>
</feature>
<comment type="caution">
    <text evidence="4">The sequence shown here is derived from an EMBL/GenBank/DDBJ whole genome shotgun (WGS) entry which is preliminary data.</text>
</comment>
<evidence type="ECO:0000313" key="4">
    <source>
        <dbReference type="EMBL" id="OMO79102.1"/>
    </source>
</evidence>
<evidence type="ECO:0000256" key="2">
    <source>
        <dbReference type="SAM" id="SignalP"/>
    </source>
</evidence>
<dbReference type="STRING" id="93759.A0A1R3I943"/>
<feature type="chain" id="PRO_5011960982" description="Trichome birefringence-like C-terminal domain-containing protein" evidence="2">
    <location>
        <begin position="19"/>
        <end position="138"/>
    </location>
</feature>
<dbReference type="EMBL" id="AWUE01018644">
    <property type="protein sequence ID" value="OMO79102.1"/>
    <property type="molecule type" value="Genomic_DNA"/>
</dbReference>
<protein>
    <recommendedName>
        <fullName evidence="3">Trichome birefringence-like C-terminal domain-containing protein</fullName>
    </recommendedName>
</protein>
<accession>A0A1R3I943</accession>
<dbReference type="OrthoDB" id="1932925at2759"/>
<evidence type="ECO:0000313" key="5">
    <source>
        <dbReference type="Proteomes" id="UP000187203"/>
    </source>
</evidence>
<keyword evidence="2" id="KW-0732">Signal</keyword>
<proteinExistence type="inferred from homology"/>
<dbReference type="AlphaFoldDB" id="A0A1R3I943"/>
<reference evidence="5" key="1">
    <citation type="submission" date="2013-09" db="EMBL/GenBank/DDBJ databases">
        <title>Corchorus olitorius genome sequencing.</title>
        <authorList>
            <person name="Alam M."/>
            <person name="Haque M.S."/>
            <person name="Islam M.S."/>
            <person name="Emdad E.M."/>
            <person name="Islam M.M."/>
            <person name="Ahmed B."/>
            <person name="Halim A."/>
            <person name="Hossen Q.M.M."/>
            <person name="Hossain M.Z."/>
            <person name="Ahmed R."/>
            <person name="Khan M.M."/>
            <person name="Islam R."/>
            <person name="Rashid M.M."/>
            <person name="Khan S.A."/>
            <person name="Rahman M.S."/>
            <person name="Alam M."/>
            <person name="Yahiya A.S."/>
            <person name="Khan M.S."/>
            <person name="Azam M.S."/>
            <person name="Haque T."/>
            <person name="Lashkar M.Z.H."/>
            <person name="Akhand A.I."/>
            <person name="Morshed G."/>
            <person name="Roy S."/>
            <person name="Uddin K.S."/>
            <person name="Rabeya T."/>
            <person name="Hossain A.S."/>
            <person name="Chowdhury A."/>
            <person name="Snigdha A.R."/>
            <person name="Mortoza M.S."/>
            <person name="Matin S.A."/>
            <person name="Hoque S.M.E."/>
            <person name="Islam M.K."/>
            <person name="Roy D.K."/>
            <person name="Haider R."/>
            <person name="Moosa M.M."/>
            <person name="Elias S.M."/>
            <person name="Hasan A.M."/>
            <person name="Jahan S."/>
            <person name="Shafiuddin M."/>
            <person name="Mahmood N."/>
            <person name="Shommy N.S."/>
        </authorList>
    </citation>
    <scope>NUCLEOTIDE SEQUENCE [LARGE SCALE GENOMIC DNA]</scope>
    <source>
        <strain evidence="5">cv. O-4</strain>
    </source>
</reference>
<dbReference type="GO" id="GO:0005794">
    <property type="term" value="C:Golgi apparatus"/>
    <property type="evidence" value="ECO:0007669"/>
    <property type="project" value="TreeGrafter"/>
</dbReference>
<dbReference type="Proteomes" id="UP000187203">
    <property type="component" value="Unassembled WGS sequence"/>
</dbReference>
<dbReference type="PANTHER" id="PTHR32285:SF155">
    <property type="entry name" value="PROTEIN TRICHOME BIREFRINGENCE-LIKE 36"/>
    <property type="match status" value="1"/>
</dbReference>
<keyword evidence="5" id="KW-1185">Reference proteome</keyword>
<organism evidence="4 5">
    <name type="scientific">Corchorus olitorius</name>
    <dbReference type="NCBI Taxonomy" id="93759"/>
    <lineage>
        <taxon>Eukaryota</taxon>
        <taxon>Viridiplantae</taxon>
        <taxon>Streptophyta</taxon>
        <taxon>Embryophyta</taxon>
        <taxon>Tracheophyta</taxon>
        <taxon>Spermatophyta</taxon>
        <taxon>Magnoliopsida</taxon>
        <taxon>eudicotyledons</taxon>
        <taxon>Gunneridae</taxon>
        <taxon>Pentapetalae</taxon>
        <taxon>rosids</taxon>
        <taxon>malvids</taxon>
        <taxon>Malvales</taxon>
        <taxon>Malvaceae</taxon>
        <taxon>Grewioideae</taxon>
        <taxon>Apeibeae</taxon>
        <taxon>Corchorus</taxon>
    </lineage>
</organism>
<dbReference type="PROSITE" id="PS51257">
    <property type="entry name" value="PROKAR_LIPOPROTEIN"/>
    <property type="match status" value="1"/>
</dbReference>
<name>A0A1R3I943_9ROSI</name>
<comment type="similarity">
    <text evidence="1">Belongs to the PC-esterase family. TBL subfamily.</text>
</comment>
<dbReference type="Pfam" id="PF13839">
    <property type="entry name" value="PC-Esterase"/>
    <property type="match status" value="1"/>
</dbReference>
<dbReference type="GO" id="GO:0016020">
    <property type="term" value="C:membrane"/>
    <property type="evidence" value="ECO:0007669"/>
    <property type="project" value="UniProtKB-SubCell"/>
</dbReference>
<gene>
    <name evidence="4" type="ORF">COLO4_24551</name>
</gene>
<dbReference type="InterPro" id="IPR026057">
    <property type="entry name" value="TBL_C"/>
</dbReference>
<dbReference type="GO" id="GO:0016413">
    <property type="term" value="F:O-acetyltransferase activity"/>
    <property type="evidence" value="ECO:0007669"/>
    <property type="project" value="InterPro"/>
</dbReference>
<dbReference type="InterPro" id="IPR029962">
    <property type="entry name" value="TBL"/>
</dbReference>
<evidence type="ECO:0000256" key="1">
    <source>
        <dbReference type="ARBA" id="ARBA00007727"/>
    </source>
</evidence>
<evidence type="ECO:0000259" key="3">
    <source>
        <dbReference type="Pfam" id="PF13839"/>
    </source>
</evidence>
<feature type="domain" description="Trichome birefringence-like C-terminal" evidence="3">
    <location>
        <begin position="74"/>
        <end position="134"/>
    </location>
</feature>
<sequence>MANLRSLLLFFLISSCFCFLLGKSSSSWLNNQDNEEVVMVQREPSSSGKRCDLSVGKWVYDESYPLYDSNCPYLSTADFETSIEFCWAPLLVELKKGPENKRVLHLDLIEENARYWRGVDVLVFDSAHWWTHSDQWSS</sequence>